<evidence type="ECO:0000256" key="1">
    <source>
        <dbReference type="ARBA" id="ARBA00004496"/>
    </source>
</evidence>
<proteinExistence type="inferred from homology"/>
<dbReference type="NCBIfam" id="TIGR00663">
    <property type="entry name" value="dnan"/>
    <property type="match status" value="1"/>
</dbReference>
<evidence type="ECO:0000256" key="3">
    <source>
        <dbReference type="ARBA" id="ARBA00021035"/>
    </source>
</evidence>
<reference evidence="14" key="2">
    <citation type="journal article" date="2021" name="PeerJ">
        <title>Extensive microbial diversity within the chicken gut microbiome revealed by metagenomics and culture.</title>
        <authorList>
            <person name="Gilroy R."/>
            <person name="Ravi A."/>
            <person name="Getino M."/>
            <person name="Pursley I."/>
            <person name="Horton D.L."/>
            <person name="Alikhan N.F."/>
            <person name="Baker D."/>
            <person name="Gharbi K."/>
            <person name="Hall N."/>
            <person name="Watson M."/>
            <person name="Adriaenssens E.M."/>
            <person name="Foster-Nyarko E."/>
            <person name="Jarju S."/>
            <person name="Secka A."/>
            <person name="Antonio M."/>
            <person name="Oren A."/>
            <person name="Chaudhuri R.R."/>
            <person name="La Ragione R."/>
            <person name="Hildebrand F."/>
            <person name="Pallen M.J."/>
        </authorList>
    </citation>
    <scope>NUCLEOTIDE SEQUENCE</scope>
    <source>
        <strain evidence="14">CHK158-818</strain>
    </source>
</reference>
<evidence type="ECO:0000313" key="14">
    <source>
        <dbReference type="EMBL" id="HIU55005.1"/>
    </source>
</evidence>
<dbReference type="InterPro" id="IPR022637">
    <property type="entry name" value="DNA_polIII_beta_cen"/>
</dbReference>
<dbReference type="SUPFAM" id="SSF55979">
    <property type="entry name" value="DNA clamp"/>
    <property type="match status" value="3"/>
</dbReference>
<dbReference type="Gene3D" id="3.10.150.10">
    <property type="entry name" value="DNA Polymerase III, subunit A, domain 2"/>
    <property type="match status" value="1"/>
</dbReference>
<reference evidence="14" key="1">
    <citation type="submission" date="2020-10" db="EMBL/GenBank/DDBJ databases">
        <authorList>
            <person name="Gilroy R."/>
        </authorList>
    </citation>
    <scope>NUCLEOTIDE SEQUENCE</scope>
    <source>
        <strain evidence="14">CHK158-818</strain>
    </source>
</reference>
<name>A0A9D1M7I6_9BACT</name>
<dbReference type="GO" id="GO:0006271">
    <property type="term" value="P:DNA strand elongation involved in DNA replication"/>
    <property type="evidence" value="ECO:0007669"/>
    <property type="project" value="TreeGrafter"/>
</dbReference>
<gene>
    <name evidence="14" type="primary">dnaN</name>
    <name evidence="14" type="ORF">IAB03_04250</name>
</gene>
<comment type="caution">
    <text evidence="14">The sequence shown here is derived from an EMBL/GenBank/DDBJ whole genome shotgun (WGS) entry which is preliminary data.</text>
</comment>
<evidence type="ECO:0000256" key="6">
    <source>
        <dbReference type="ARBA" id="ARBA00022695"/>
    </source>
</evidence>
<dbReference type="PANTHER" id="PTHR30478">
    <property type="entry name" value="DNA POLYMERASE III SUBUNIT BETA"/>
    <property type="match status" value="1"/>
</dbReference>
<evidence type="ECO:0000256" key="9">
    <source>
        <dbReference type="ARBA" id="ARBA00023125"/>
    </source>
</evidence>
<evidence type="ECO:0000256" key="8">
    <source>
        <dbReference type="ARBA" id="ARBA00022932"/>
    </source>
</evidence>
<evidence type="ECO:0000313" key="15">
    <source>
        <dbReference type="Proteomes" id="UP000824112"/>
    </source>
</evidence>
<evidence type="ECO:0000259" key="12">
    <source>
        <dbReference type="Pfam" id="PF02767"/>
    </source>
</evidence>
<dbReference type="Proteomes" id="UP000824112">
    <property type="component" value="Unassembled WGS sequence"/>
</dbReference>
<accession>A0A9D1M7I6</accession>
<dbReference type="InterPro" id="IPR046938">
    <property type="entry name" value="DNA_clamp_sf"/>
</dbReference>
<protein>
    <recommendedName>
        <fullName evidence="3 10">Beta sliding clamp</fullName>
    </recommendedName>
</protein>
<comment type="subcellular location">
    <subcellularLocation>
        <location evidence="1 10">Cytoplasm</location>
    </subcellularLocation>
</comment>
<dbReference type="PANTHER" id="PTHR30478:SF0">
    <property type="entry name" value="BETA SLIDING CLAMP"/>
    <property type="match status" value="1"/>
</dbReference>
<evidence type="ECO:0000259" key="11">
    <source>
        <dbReference type="Pfam" id="PF00712"/>
    </source>
</evidence>
<evidence type="ECO:0000256" key="7">
    <source>
        <dbReference type="ARBA" id="ARBA00022705"/>
    </source>
</evidence>
<dbReference type="GO" id="GO:0008408">
    <property type="term" value="F:3'-5' exonuclease activity"/>
    <property type="evidence" value="ECO:0007669"/>
    <property type="project" value="InterPro"/>
</dbReference>
<comment type="function">
    <text evidence="10">Confers DNA tethering and processivity to DNA polymerases and other proteins. Acts as a clamp, forming a ring around DNA (a reaction catalyzed by the clamp-loading complex) which diffuses in an ATP-independent manner freely and bidirectionally along dsDNA. Initially characterized for its ability to contact the catalytic subunit of DNA polymerase III (Pol III), a complex, multichain enzyme responsible for most of the replicative synthesis in bacteria; Pol III exhibits 3'-5' exonuclease proofreading activity. The beta chain is required for initiation of replication as well as for processivity of DNA replication.</text>
</comment>
<evidence type="ECO:0000256" key="2">
    <source>
        <dbReference type="ARBA" id="ARBA00010752"/>
    </source>
</evidence>
<organism evidence="14 15">
    <name type="scientific">Candidatus Gallibacteroides avistercoris</name>
    <dbReference type="NCBI Taxonomy" id="2840833"/>
    <lineage>
        <taxon>Bacteria</taxon>
        <taxon>Pseudomonadati</taxon>
        <taxon>Bacteroidota</taxon>
        <taxon>Bacteroidia</taxon>
        <taxon>Bacteroidales</taxon>
        <taxon>Bacteroidaceae</taxon>
        <taxon>Bacteroidaceae incertae sedis</taxon>
        <taxon>Candidatus Gallibacteroides</taxon>
    </lineage>
</organism>
<keyword evidence="9" id="KW-0238">DNA-binding</keyword>
<dbReference type="GO" id="GO:0003887">
    <property type="term" value="F:DNA-directed DNA polymerase activity"/>
    <property type="evidence" value="ECO:0007669"/>
    <property type="project" value="UniProtKB-UniRule"/>
</dbReference>
<keyword evidence="7 10" id="KW-0235">DNA replication</keyword>
<dbReference type="Pfam" id="PF02768">
    <property type="entry name" value="DNA_pol3_beta_3"/>
    <property type="match status" value="1"/>
</dbReference>
<comment type="similarity">
    <text evidence="2 10">Belongs to the beta sliding clamp family.</text>
</comment>
<dbReference type="CDD" id="cd00140">
    <property type="entry name" value="beta_clamp"/>
    <property type="match status" value="1"/>
</dbReference>
<sequence length="375" mass="41657">MKFIVSSTALLSHLQAISRVINSKNTMPILDNFLFNLRGNKLTMTASDQETTMTTEIDVIEADGEGMFAVSAKILLDPLKELPDQPLTFEINDSNLEIFLYFQNGKYNFIGVNGDEYPRKSELGEGAVSLTLSASALLNGINRTLFATADDELRPIMNGIFIDIHPEEACFVASDSHKLVRYKNVTVKAGIDAAFILPKKPANLLKNILPKEQGDVTVSFDNRNARFTLSNFELNCRLIEGRYPNYASVIPQNNPNRLIIDRSSFTNALRRVSVFSSQSSNLVKLQLSNNLVVVSAQDIDYSTSAEESITCSYDGDDMNIGFKSTFLVEVLNNIASQEVSIELSDPSRAGLILPMENQPDEDLLMLLMPMMLNDF</sequence>
<dbReference type="PIRSF" id="PIRSF000804">
    <property type="entry name" value="DNA_pol_III_b"/>
    <property type="match status" value="1"/>
</dbReference>
<keyword evidence="4 10" id="KW-0963">Cytoplasm</keyword>
<feature type="domain" description="DNA polymerase III beta sliding clamp C-terminal" evidence="13">
    <location>
        <begin position="248"/>
        <end position="370"/>
    </location>
</feature>
<dbReference type="GO" id="GO:0003677">
    <property type="term" value="F:DNA binding"/>
    <property type="evidence" value="ECO:0007669"/>
    <property type="project" value="UniProtKB-UniRule"/>
</dbReference>
<dbReference type="InterPro" id="IPR022634">
    <property type="entry name" value="DNA_polIII_beta_N"/>
</dbReference>
<keyword evidence="6 10" id="KW-0548">Nucleotidyltransferase</keyword>
<keyword evidence="8 10" id="KW-0239">DNA-directed DNA polymerase</keyword>
<dbReference type="GO" id="GO:0009360">
    <property type="term" value="C:DNA polymerase III complex"/>
    <property type="evidence" value="ECO:0007669"/>
    <property type="project" value="InterPro"/>
</dbReference>
<feature type="domain" description="DNA polymerase III beta sliding clamp central" evidence="12">
    <location>
        <begin position="132"/>
        <end position="245"/>
    </location>
</feature>
<feature type="domain" description="DNA polymerase III beta sliding clamp N-terminal" evidence="11">
    <location>
        <begin position="1"/>
        <end position="118"/>
    </location>
</feature>
<evidence type="ECO:0000259" key="13">
    <source>
        <dbReference type="Pfam" id="PF02768"/>
    </source>
</evidence>
<dbReference type="Pfam" id="PF02767">
    <property type="entry name" value="DNA_pol3_beta_2"/>
    <property type="match status" value="1"/>
</dbReference>
<keyword evidence="5 10" id="KW-0808">Transferase</keyword>
<dbReference type="EMBL" id="DVNA01000101">
    <property type="protein sequence ID" value="HIU55005.1"/>
    <property type="molecule type" value="Genomic_DNA"/>
</dbReference>
<dbReference type="Gene3D" id="3.70.10.10">
    <property type="match status" value="1"/>
</dbReference>
<dbReference type="GO" id="GO:0005737">
    <property type="term" value="C:cytoplasm"/>
    <property type="evidence" value="ECO:0007669"/>
    <property type="project" value="UniProtKB-SubCell"/>
</dbReference>
<evidence type="ECO:0000256" key="10">
    <source>
        <dbReference type="PIRNR" id="PIRNR000804"/>
    </source>
</evidence>
<dbReference type="InterPro" id="IPR022635">
    <property type="entry name" value="DNA_polIII_beta_C"/>
</dbReference>
<dbReference type="AlphaFoldDB" id="A0A9D1M7I6"/>
<evidence type="ECO:0000256" key="4">
    <source>
        <dbReference type="ARBA" id="ARBA00022490"/>
    </source>
</evidence>
<dbReference type="Pfam" id="PF00712">
    <property type="entry name" value="DNA_pol3_beta"/>
    <property type="match status" value="1"/>
</dbReference>
<dbReference type="InterPro" id="IPR001001">
    <property type="entry name" value="DNA_polIII_beta"/>
</dbReference>
<dbReference type="SMART" id="SM00480">
    <property type="entry name" value="POL3Bc"/>
    <property type="match status" value="1"/>
</dbReference>
<comment type="subunit">
    <text evidence="10">Forms a ring-shaped head-to-tail homodimer around DNA.</text>
</comment>
<evidence type="ECO:0000256" key="5">
    <source>
        <dbReference type="ARBA" id="ARBA00022679"/>
    </source>
</evidence>